<reference evidence="3" key="1">
    <citation type="submission" date="2025-08" db="UniProtKB">
        <authorList>
            <consortium name="Ensembl"/>
        </authorList>
    </citation>
    <scope>IDENTIFICATION</scope>
</reference>
<protein>
    <recommendedName>
        <fullName evidence="2">C-type lectin domain-containing protein</fullName>
    </recommendedName>
</protein>
<dbReference type="SUPFAM" id="SSF56436">
    <property type="entry name" value="C-type lectin-like"/>
    <property type="match status" value="1"/>
</dbReference>
<dbReference type="SMART" id="SM00034">
    <property type="entry name" value="CLECT"/>
    <property type="match status" value="1"/>
</dbReference>
<dbReference type="Pfam" id="PF00059">
    <property type="entry name" value="Lectin_C"/>
    <property type="match status" value="1"/>
</dbReference>
<dbReference type="PANTHER" id="PTHR45710:SF26">
    <property type="entry name" value="RH26557P"/>
    <property type="match status" value="1"/>
</dbReference>
<feature type="domain" description="C-type lectin" evidence="2">
    <location>
        <begin position="43"/>
        <end position="148"/>
    </location>
</feature>
<dbReference type="Gene3D" id="3.10.100.10">
    <property type="entry name" value="Mannose-Binding Protein A, subunit A"/>
    <property type="match status" value="1"/>
</dbReference>
<dbReference type="AlphaFoldDB" id="A0A3Q3R5G0"/>
<dbReference type="Ensembl" id="ENSMALT00000027540.1">
    <property type="protein sequence ID" value="ENSMALP00000027037.1"/>
    <property type="gene ID" value="ENSMALG00000018767.1"/>
</dbReference>
<dbReference type="InterPro" id="IPR050828">
    <property type="entry name" value="C-type_lectin/matrix_domain"/>
</dbReference>
<dbReference type="InterPro" id="IPR001304">
    <property type="entry name" value="C-type_lectin-like"/>
</dbReference>
<organism evidence="3 4">
    <name type="scientific">Monopterus albus</name>
    <name type="common">Swamp eel</name>
    <dbReference type="NCBI Taxonomy" id="43700"/>
    <lineage>
        <taxon>Eukaryota</taxon>
        <taxon>Metazoa</taxon>
        <taxon>Chordata</taxon>
        <taxon>Craniata</taxon>
        <taxon>Vertebrata</taxon>
        <taxon>Euteleostomi</taxon>
        <taxon>Actinopterygii</taxon>
        <taxon>Neopterygii</taxon>
        <taxon>Teleostei</taxon>
        <taxon>Neoteleostei</taxon>
        <taxon>Acanthomorphata</taxon>
        <taxon>Anabantaria</taxon>
        <taxon>Synbranchiformes</taxon>
        <taxon>Synbranchidae</taxon>
        <taxon>Monopterus</taxon>
    </lineage>
</organism>
<evidence type="ECO:0000313" key="4">
    <source>
        <dbReference type="Proteomes" id="UP000261600"/>
    </source>
</evidence>
<dbReference type="STRING" id="43700.ENSMALP00000027037"/>
<evidence type="ECO:0000259" key="2">
    <source>
        <dbReference type="PROSITE" id="PS50041"/>
    </source>
</evidence>
<comment type="subcellular location">
    <subcellularLocation>
        <location evidence="1">Cell membrane</location>
        <topology evidence="1">Single-pass type II membrane protein</topology>
    </subcellularLocation>
</comment>
<dbReference type="GO" id="GO:0005886">
    <property type="term" value="C:plasma membrane"/>
    <property type="evidence" value="ECO:0007669"/>
    <property type="project" value="UniProtKB-SubCell"/>
</dbReference>
<dbReference type="PROSITE" id="PS50041">
    <property type="entry name" value="C_TYPE_LECTIN_2"/>
    <property type="match status" value="1"/>
</dbReference>
<sequence length="155" mass="17557">MMISNQHVITCSPSPTSASISSHTPQRDHCVSSGTCPNGWRRFGCKCYYFSTTLGSWPNSKQQCSNQRADLVIINSRQEMVRLSMEFLNQLGAHLKFWIGLSQTPSQSMWVWTDGTSLGTAFQAGGFEQTVKSWSMEQCTQYLRWVCEREADMPL</sequence>
<dbReference type="PANTHER" id="PTHR45710">
    <property type="entry name" value="C-TYPE LECTIN DOMAIN-CONTAINING PROTEIN 180"/>
    <property type="match status" value="1"/>
</dbReference>
<keyword evidence="4" id="KW-1185">Reference proteome</keyword>
<accession>A0A3Q3R5G0</accession>
<dbReference type="Proteomes" id="UP000261600">
    <property type="component" value="Unplaced"/>
</dbReference>
<evidence type="ECO:0000256" key="1">
    <source>
        <dbReference type="ARBA" id="ARBA00004401"/>
    </source>
</evidence>
<proteinExistence type="predicted"/>
<name>A0A3Q3R5G0_MONAL</name>
<evidence type="ECO:0000313" key="3">
    <source>
        <dbReference type="Ensembl" id="ENSMALP00000027037.1"/>
    </source>
</evidence>
<reference evidence="3" key="2">
    <citation type="submission" date="2025-09" db="UniProtKB">
        <authorList>
            <consortium name="Ensembl"/>
        </authorList>
    </citation>
    <scope>IDENTIFICATION</scope>
</reference>
<dbReference type="InterPro" id="IPR016187">
    <property type="entry name" value="CTDL_fold"/>
</dbReference>
<dbReference type="InterPro" id="IPR016186">
    <property type="entry name" value="C-type_lectin-like/link_sf"/>
</dbReference>